<evidence type="ECO:0000256" key="3">
    <source>
        <dbReference type="ARBA" id="ARBA00022729"/>
    </source>
</evidence>
<dbReference type="Gene3D" id="1.25.40.10">
    <property type="entry name" value="Tetratricopeptide repeat domain"/>
    <property type="match status" value="1"/>
</dbReference>
<evidence type="ECO:0000256" key="1">
    <source>
        <dbReference type="ARBA" id="ARBA00004442"/>
    </source>
</evidence>
<evidence type="ECO:0000259" key="8">
    <source>
        <dbReference type="Pfam" id="PF14322"/>
    </source>
</evidence>
<dbReference type="SUPFAM" id="SSF48452">
    <property type="entry name" value="TPR-like"/>
    <property type="match status" value="1"/>
</dbReference>
<sequence length="504" mass="56635">MKLKNKLGLLGLSFFAFACTDLETDNSDYLLADQYPENQEQAIRVANPVFARTQGHADWGGWWFLQEITSDEATAPTRGGDWDDGGKWRALHQHSWGTTTEAVEQMYRFVYETMPRANRAIELLQLGADEDPAVQRVLSQTIVARAYFYYLAIDNFGAVAFPRTFTGADEFPSRTPRAEVFNAIVQDIKDNIEFLPNPTPGASSSSINKGTAYALLAKLYLNAEVYTGTPMWQETIDACDMVMSFGYALEANPRTPFLSNNAATKENIYTVPYDEDTFTGFNLHMRTLNYQNQLTFGMGIQPWNGFATLEDHYNTFTANDARRYALLEGQQFDINGVALTDADADGANVVLTPNIPALLMPANVFNKQQIRMSGVRVVKWEIPVGARENLSTDFPIFRLADFMLMKAEAQVRLGGPGAGDALVNEIKGRANAPITGGYNLDDILAERGREMMWEGHRRQDLIRFGKFQNQWWEKTNTDPNKKLFPIPQFAINANQNLLPNNQGY</sequence>
<feature type="domain" description="RagB/SusD" evidence="7">
    <location>
        <begin position="385"/>
        <end position="504"/>
    </location>
</feature>
<keyword evidence="10" id="KW-1185">Reference proteome</keyword>
<dbReference type="PROSITE" id="PS51257">
    <property type="entry name" value="PROKAR_LIPOPROTEIN"/>
    <property type="match status" value="1"/>
</dbReference>
<gene>
    <name evidence="9" type="ORF">J2X31_000510</name>
</gene>
<dbReference type="Gene3D" id="1.25.40.390">
    <property type="match status" value="1"/>
</dbReference>
<evidence type="ECO:0000256" key="4">
    <source>
        <dbReference type="ARBA" id="ARBA00023136"/>
    </source>
</evidence>
<dbReference type="Gene3D" id="1.10.3780.10">
    <property type="entry name" value="SusD-like"/>
    <property type="match status" value="1"/>
</dbReference>
<evidence type="ECO:0000256" key="2">
    <source>
        <dbReference type="ARBA" id="ARBA00006275"/>
    </source>
</evidence>
<feature type="signal peptide" evidence="6">
    <location>
        <begin position="1"/>
        <end position="18"/>
    </location>
</feature>
<organism evidence="9 10">
    <name type="scientific">Flavobacterium arsenatis</name>
    <dbReference type="NCBI Taxonomy" id="1484332"/>
    <lineage>
        <taxon>Bacteria</taxon>
        <taxon>Pseudomonadati</taxon>
        <taxon>Bacteroidota</taxon>
        <taxon>Flavobacteriia</taxon>
        <taxon>Flavobacteriales</taxon>
        <taxon>Flavobacteriaceae</taxon>
        <taxon>Flavobacterium</taxon>
    </lineage>
</organism>
<feature type="chain" id="PRO_5046745878" description="RagB/SusD family nutrient uptake outer membrane protein" evidence="6">
    <location>
        <begin position="19"/>
        <end position="504"/>
    </location>
</feature>
<protein>
    <recommendedName>
        <fullName evidence="11">RagB/SusD family nutrient uptake outer membrane protein</fullName>
    </recommendedName>
</protein>
<accession>A0ABU1TM74</accession>
<name>A0ABU1TM74_9FLAO</name>
<reference evidence="9 10" key="1">
    <citation type="submission" date="2023-07" db="EMBL/GenBank/DDBJ databases">
        <title>Sorghum-associated microbial communities from plants grown in Nebraska, USA.</title>
        <authorList>
            <person name="Schachtman D."/>
        </authorList>
    </citation>
    <scope>NUCLEOTIDE SEQUENCE [LARGE SCALE GENOMIC DNA]</scope>
    <source>
        <strain evidence="9 10">3773</strain>
    </source>
</reference>
<dbReference type="EMBL" id="JAVDVI010000001">
    <property type="protein sequence ID" value="MDR6966517.1"/>
    <property type="molecule type" value="Genomic_DNA"/>
</dbReference>
<proteinExistence type="inferred from homology"/>
<dbReference type="Pfam" id="PF07980">
    <property type="entry name" value="SusD_RagB"/>
    <property type="match status" value="1"/>
</dbReference>
<keyword evidence="5" id="KW-0998">Cell outer membrane</keyword>
<dbReference type="Pfam" id="PF14322">
    <property type="entry name" value="SusD-like_3"/>
    <property type="match status" value="1"/>
</dbReference>
<dbReference type="InterPro" id="IPR011990">
    <property type="entry name" value="TPR-like_helical_dom_sf"/>
</dbReference>
<comment type="subcellular location">
    <subcellularLocation>
        <location evidence="1">Cell outer membrane</location>
    </subcellularLocation>
</comment>
<evidence type="ECO:0000313" key="10">
    <source>
        <dbReference type="Proteomes" id="UP001255185"/>
    </source>
</evidence>
<evidence type="ECO:0008006" key="11">
    <source>
        <dbReference type="Google" id="ProtNLM"/>
    </source>
</evidence>
<evidence type="ECO:0000256" key="6">
    <source>
        <dbReference type="SAM" id="SignalP"/>
    </source>
</evidence>
<evidence type="ECO:0000259" key="7">
    <source>
        <dbReference type="Pfam" id="PF07980"/>
    </source>
</evidence>
<dbReference type="InterPro" id="IPR012944">
    <property type="entry name" value="SusD_RagB_dom"/>
</dbReference>
<dbReference type="InterPro" id="IPR033985">
    <property type="entry name" value="SusD-like_N"/>
</dbReference>
<dbReference type="RefSeq" id="WP_310024145.1">
    <property type="nucleotide sequence ID" value="NZ_JAVDVI010000001.1"/>
</dbReference>
<keyword evidence="4" id="KW-0472">Membrane</keyword>
<comment type="similarity">
    <text evidence="2">Belongs to the SusD family.</text>
</comment>
<dbReference type="Proteomes" id="UP001255185">
    <property type="component" value="Unassembled WGS sequence"/>
</dbReference>
<keyword evidence="3 6" id="KW-0732">Signal</keyword>
<comment type="caution">
    <text evidence="9">The sequence shown here is derived from an EMBL/GenBank/DDBJ whole genome shotgun (WGS) entry which is preliminary data.</text>
</comment>
<evidence type="ECO:0000313" key="9">
    <source>
        <dbReference type="EMBL" id="MDR6966517.1"/>
    </source>
</evidence>
<evidence type="ECO:0000256" key="5">
    <source>
        <dbReference type="ARBA" id="ARBA00023237"/>
    </source>
</evidence>
<feature type="domain" description="SusD-like N-terminal" evidence="8">
    <location>
        <begin position="90"/>
        <end position="221"/>
    </location>
</feature>